<dbReference type="GeneID" id="111105824"/>
<keyword evidence="1" id="KW-0812">Transmembrane</keyword>
<feature type="transmembrane region" description="Helical" evidence="1">
    <location>
        <begin position="184"/>
        <end position="210"/>
    </location>
</feature>
<gene>
    <name evidence="3" type="primary">LOC111105824</name>
</gene>
<evidence type="ECO:0000313" key="3">
    <source>
        <dbReference type="RefSeq" id="XP_022295934.1"/>
    </source>
</evidence>
<sequence>MSCSSACCIECRKEFRLKNFGFNNVHPARFVLFQWRLPPSIYVIYRMFLAIYADFWLIYSAEAFVGFGASDEDIIVGSNSTDNGTKNGTDFVVYPWYAYLTNWTYLCLCLYLTWHFFVTVAYLVQNPMPLISRPEPSFHRKIFSECRTSSSFYTTTEYSEVMIASTESAIGNETIIPPWYLKTVWILFNIASLGSVLVTLTFFIFLWPLFKTSSIGLINLQLHGINSVIIGIELMLTAVPCRLYHFIYALIYGIAYLIFSAIFYAVGNKIPIYPGVLDWSKPGQTALICVLLGFVFMPFLQFIFFIMYKVRMYIYRKVSDDYVSDGNEREGKFSSYTLER</sequence>
<dbReference type="OrthoDB" id="419711at2759"/>
<feature type="transmembrane region" description="Helical" evidence="1">
    <location>
        <begin position="246"/>
        <end position="265"/>
    </location>
</feature>
<dbReference type="InterPro" id="IPR049352">
    <property type="entry name" value="Rost"/>
</dbReference>
<proteinExistence type="predicted"/>
<reference evidence="3" key="1">
    <citation type="submission" date="2025-08" db="UniProtKB">
        <authorList>
            <consortium name="RefSeq"/>
        </authorList>
    </citation>
    <scope>IDENTIFICATION</scope>
    <source>
        <tissue evidence="3">Whole sample</tissue>
    </source>
</reference>
<protein>
    <submittedName>
        <fullName evidence="3">Protein rolling stone-like</fullName>
    </submittedName>
</protein>
<feature type="transmembrane region" description="Helical" evidence="1">
    <location>
        <begin position="285"/>
        <end position="308"/>
    </location>
</feature>
<dbReference type="Proteomes" id="UP000694844">
    <property type="component" value="Chromosome 8"/>
</dbReference>
<dbReference type="PANTHER" id="PTHR12242:SF45">
    <property type="entry name" value="MARVEL DOMAIN-CONTAINING PROTEIN"/>
    <property type="match status" value="1"/>
</dbReference>
<organism evidence="2 3">
    <name type="scientific">Crassostrea virginica</name>
    <name type="common">Eastern oyster</name>
    <dbReference type="NCBI Taxonomy" id="6565"/>
    <lineage>
        <taxon>Eukaryota</taxon>
        <taxon>Metazoa</taxon>
        <taxon>Spiralia</taxon>
        <taxon>Lophotrochozoa</taxon>
        <taxon>Mollusca</taxon>
        <taxon>Bivalvia</taxon>
        <taxon>Autobranchia</taxon>
        <taxon>Pteriomorphia</taxon>
        <taxon>Ostreida</taxon>
        <taxon>Ostreoidea</taxon>
        <taxon>Ostreidae</taxon>
        <taxon>Crassostrea</taxon>
    </lineage>
</organism>
<evidence type="ECO:0000256" key="1">
    <source>
        <dbReference type="SAM" id="Phobius"/>
    </source>
</evidence>
<dbReference type="KEGG" id="cvn:111105824"/>
<name>A0A8B8B014_CRAVI</name>
<feature type="transmembrane region" description="Helical" evidence="1">
    <location>
        <begin position="43"/>
        <end position="61"/>
    </location>
</feature>
<keyword evidence="1" id="KW-1133">Transmembrane helix</keyword>
<feature type="transmembrane region" description="Helical" evidence="1">
    <location>
        <begin position="103"/>
        <end position="124"/>
    </location>
</feature>
<accession>A0A8B8B014</accession>
<keyword evidence="2" id="KW-1185">Reference proteome</keyword>
<dbReference type="AlphaFoldDB" id="A0A8B8B014"/>
<feature type="transmembrane region" description="Helical" evidence="1">
    <location>
        <begin position="222"/>
        <end position="239"/>
    </location>
</feature>
<dbReference type="RefSeq" id="XP_022295934.1">
    <property type="nucleotide sequence ID" value="XM_022440226.1"/>
</dbReference>
<dbReference type="Pfam" id="PF21534">
    <property type="entry name" value="Rost"/>
    <property type="match status" value="1"/>
</dbReference>
<dbReference type="PANTHER" id="PTHR12242">
    <property type="entry name" value="OS02G0130600 PROTEIN-RELATED"/>
    <property type="match status" value="1"/>
</dbReference>
<keyword evidence="1" id="KW-0472">Membrane</keyword>
<dbReference type="GO" id="GO:0016020">
    <property type="term" value="C:membrane"/>
    <property type="evidence" value="ECO:0007669"/>
    <property type="project" value="TreeGrafter"/>
</dbReference>
<evidence type="ECO:0000313" key="2">
    <source>
        <dbReference type="Proteomes" id="UP000694844"/>
    </source>
</evidence>